<dbReference type="GO" id="GO:0005829">
    <property type="term" value="C:cytosol"/>
    <property type="evidence" value="ECO:0007669"/>
    <property type="project" value="TreeGrafter"/>
</dbReference>
<feature type="domain" description="Metalloprotease TldD/E C-terminal" evidence="2">
    <location>
        <begin position="254"/>
        <end position="466"/>
    </location>
</feature>
<dbReference type="InterPro" id="IPR047657">
    <property type="entry name" value="PmbA"/>
</dbReference>
<protein>
    <submittedName>
        <fullName evidence="3">Putative Zn-dependent protease</fullName>
    </submittedName>
</protein>
<dbReference type="Proteomes" id="UP000542210">
    <property type="component" value="Unassembled WGS sequence"/>
</dbReference>
<dbReference type="InterPro" id="IPR045569">
    <property type="entry name" value="Metalloprtase-TldD/E_C"/>
</dbReference>
<dbReference type="GO" id="GO:0006508">
    <property type="term" value="P:proteolysis"/>
    <property type="evidence" value="ECO:0007669"/>
    <property type="project" value="UniProtKB-KW"/>
</dbReference>
<dbReference type="EMBL" id="JACHND010000001">
    <property type="protein sequence ID" value="MBB4702382.1"/>
    <property type="molecule type" value="Genomic_DNA"/>
</dbReference>
<organism evidence="3 4">
    <name type="scientific">Sphaerisporangium siamense</name>
    <dbReference type="NCBI Taxonomy" id="795645"/>
    <lineage>
        <taxon>Bacteria</taxon>
        <taxon>Bacillati</taxon>
        <taxon>Actinomycetota</taxon>
        <taxon>Actinomycetes</taxon>
        <taxon>Streptosporangiales</taxon>
        <taxon>Streptosporangiaceae</taxon>
        <taxon>Sphaerisporangium</taxon>
    </lineage>
</organism>
<evidence type="ECO:0000313" key="4">
    <source>
        <dbReference type="Proteomes" id="UP000542210"/>
    </source>
</evidence>
<reference evidence="3 4" key="1">
    <citation type="submission" date="2020-08" db="EMBL/GenBank/DDBJ databases">
        <title>Sequencing the genomes of 1000 actinobacteria strains.</title>
        <authorList>
            <person name="Klenk H.-P."/>
        </authorList>
    </citation>
    <scope>NUCLEOTIDE SEQUENCE [LARGE SCALE GENOMIC DNA]</scope>
    <source>
        <strain evidence="3 4">DSM 45784</strain>
    </source>
</reference>
<evidence type="ECO:0000259" key="2">
    <source>
        <dbReference type="Pfam" id="PF19289"/>
    </source>
</evidence>
<dbReference type="PANTHER" id="PTHR43421">
    <property type="entry name" value="METALLOPROTEASE PMBA"/>
    <property type="match status" value="1"/>
</dbReference>
<dbReference type="GO" id="GO:0008237">
    <property type="term" value="F:metallopeptidase activity"/>
    <property type="evidence" value="ECO:0007669"/>
    <property type="project" value="InterPro"/>
</dbReference>
<dbReference type="AlphaFoldDB" id="A0A7W7GAG0"/>
<dbReference type="InterPro" id="IPR036059">
    <property type="entry name" value="TldD/PmbA_sf"/>
</dbReference>
<dbReference type="Pfam" id="PF19289">
    <property type="entry name" value="PmbA_TldD_3rd"/>
    <property type="match status" value="1"/>
</dbReference>
<dbReference type="SUPFAM" id="SSF111283">
    <property type="entry name" value="Putative modulator of DNA gyrase, PmbA/TldD"/>
    <property type="match status" value="1"/>
</dbReference>
<proteinExistence type="predicted"/>
<evidence type="ECO:0000313" key="3">
    <source>
        <dbReference type="EMBL" id="MBB4702382.1"/>
    </source>
</evidence>
<gene>
    <name evidence="3" type="ORF">BJ982_003926</name>
</gene>
<name>A0A7W7GAG0_9ACTN</name>
<dbReference type="PANTHER" id="PTHR43421:SF1">
    <property type="entry name" value="METALLOPROTEASE PMBA"/>
    <property type="match status" value="1"/>
</dbReference>
<feature type="region of interest" description="Disordered" evidence="1">
    <location>
        <begin position="92"/>
        <end position="153"/>
    </location>
</feature>
<accession>A0A7W7GAG0</accession>
<evidence type="ECO:0000256" key="1">
    <source>
        <dbReference type="SAM" id="MobiDB-lite"/>
    </source>
</evidence>
<sequence length="467" mass="48227">MLLDRCRALLHAIAAAGGDAADVECVSTSVRATQVFADGTHAARQGVTTTTGLRVRAGDGAAALLLGAPPESPEDVARLAVALARRSRADNGLPLISLTPTPDGPPRLTPTPEGSPRLTPDGAPLLSATGHDGRSAVFPDTAVHPAPAEPEAPFETSRGLLAGLLAPADGPAGLGAEYVHTRSWTIAVDGTGAAVAYEQSGHHAWHWLEGLGGHMVDGLTASRFDELRWDALAARAREFRAVHLAGPRPLDEEGPLPVLLHPGVAAHLVRSLGFLFSAGNVLAGMRPLLERVGRRIASPAVTLVDDPSGPVDAEGTPTRRQTLLDGGVLRGFLTGRTSAAELGVTPSGAARRAAPDQPAVESPSRISLAAGERSLDALRAEMGDGVEAVGVVQPGAIRGRRGTFTTVILGWRVHDGQRAEPLGPVRLSSGIFELLRSITATGDDPSHSHLAPGAESPSILVSRMNIG</sequence>
<keyword evidence="3" id="KW-0378">Hydrolase</keyword>
<dbReference type="RefSeq" id="WP_184882105.1">
    <property type="nucleotide sequence ID" value="NZ_BOOV01000040.1"/>
</dbReference>
<keyword evidence="4" id="KW-1185">Reference proteome</keyword>
<keyword evidence="3" id="KW-0645">Protease</keyword>
<comment type="caution">
    <text evidence="3">The sequence shown here is derived from an EMBL/GenBank/DDBJ whole genome shotgun (WGS) entry which is preliminary data.</text>
</comment>